<evidence type="ECO:0000256" key="7">
    <source>
        <dbReference type="SAM" id="Phobius"/>
    </source>
</evidence>
<sequence length="251" mass="29053">MTVLITIERFLVVAIPSRAPNWFTTWKCKLFSAGVLLFSFLMAFPRYSSVYISPNHVGRNINSTKEVEFIILPSIFNEFWYVTLKGFFDTIDFWLPLPLLLLFNAVLYLQIRKFKRNRRNLNVNQKKNISAANMFVPVVIVLFLCNIVPIVHYYYIHSGVIHREAIFGMFVSEVVNSAANLPIYYFRGSGFRKECRALLTPYFPVWANDSKKSEETGEEKGQNTKTTSGCIWYNQTDDKGSSQVLKNREPT</sequence>
<evidence type="ECO:0000256" key="1">
    <source>
        <dbReference type="ARBA" id="ARBA00004370"/>
    </source>
</evidence>
<evidence type="ECO:0000256" key="3">
    <source>
        <dbReference type="ARBA" id="ARBA00022692"/>
    </source>
</evidence>
<evidence type="ECO:0000313" key="9">
    <source>
        <dbReference type="EMBL" id="CAL8103644.1"/>
    </source>
</evidence>
<organism evidence="9 10">
    <name type="scientific">Orchesella dallaii</name>
    <dbReference type="NCBI Taxonomy" id="48710"/>
    <lineage>
        <taxon>Eukaryota</taxon>
        <taxon>Metazoa</taxon>
        <taxon>Ecdysozoa</taxon>
        <taxon>Arthropoda</taxon>
        <taxon>Hexapoda</taxon>
        <taxon>Collembola</taxon>
        <taxon>Entomobryomorpha</taxon>
        <taxon>Entomobryoidea</taxon>
        <taxon>Orchesellidae</taxon>
        <taxon>Orchesellinae</taxon>
        <taxon>Orchesella</taxon>
    </lineage>
</organism>
<proteinExistence type="inferred from homology"/>
<evidence type="ECO:0000256" key="4">
    <source>
        <dbReference type="ARBA" id="ARBA00022989"/>
    </source>
</evidence>
<dbReference type="PROSITE" id="PS50262">
    <property type="entry name" value="G_PROTEIN_RECEP_F1_2"/>
    <property type="match status" value="1"/>
</dbReference>
<feature type="transmembrane region" description="Helical" evidence="7">
    <location>
        <begin position="132"/>
        <end position="154"/>
    </location>
</feature>
<keyword evidence="4 7" id="KW-1133">Transmembrane helix</keyword>
<evidence type="ECO:0000256" key="6">
    <source>
        <dbReference type="SAM" id="MobiDB-lite"/>
    </source>
</evidence>
<keyword evidence="5 7" id="KW-0472">Membrane</keyword>
<dbReference type="EMBL" id="CAXLJM020000035">
    <property type="protein sequence ID" value="CAL8103644.1"/>
    <property type="molecule type" value="Genomic_DNA"/>
</dbReference>
<comment type="similarity">
    <text evidence="2">Belongs to the G-protein coupled receptor 1 family.</text>
</comment>
<evidence type="ECO:0000259" key="8">
    <source>
        <dbReference type="PROSITE" id="PS50262"/>
    </source>
</evidence>
<evidence type="ECO:0000256" key="5">
    <source>
        <dbReference type="ARBA" id="ARBA00023136"/>
    </source>
</evidence>
<feature type="compositionally biased region" description="Basic and acidic residues" evidence="6">
    <location>
        <begin position="236"/>
        <end position="251"/>
    </location>
</feature>
<reference evidence="9 10" key="1">
    <citation type="submission" date="2024-08" db="EMBL/GenBank/DDBJ databases">
        <authorList>
            <person name="Cucini C."/>
            <person name="Frati F."/>
        </authorList>
    </citation>
    <scope>NUCLEOTIDE SEQUENCE [LARGE SCALE GENOMIC DNA]</scope>
</reference>
<dbReference type="Gene3D" id="1.20.1070.10">
    <property type="entry name" value="Rhodopsin 7-helix transmembrane proteins"/>
    <property type="match status" value="1"/>
</dbReference>
<dbReference type="InterPro" id="IPR017452">
    <property type="entry name" value="GPCR_Rhodpsn_7TM"/>
</dbReference>
<feature type="region of interest" description="Disordered" evidence="6">
    <location>
        <begin position="211"/>
        <end position="251"/>
    </location>
</feature>
<evidence type="ECO:0000313" key="10">
    <source>
        <dbReference type="Proteomes" id="UP001642540"/>
    </source>
</evidence>
<dbReference type="PANTHER" id="PTHR46641">
    <property type="entry name" value="FMRFAMIDE RECEPTOR-RELATED"/>
    <property type="match status" value="1"/>
</dbReference>
<dbReference type="InterPro" id="IPR052954">
    <property type="entry name" value="GPCR-Ligand_Int"/>
</dbReference>
<comment type="caution">
    <text evidence="9">The sequence shown here is derived from an EMBL/GenBank/DDBJ whole genome shotgun (WGS) entry which is preliminary data.</text>
</comment>
<protein>
    <recommendedName>
        <fullName evidence="8">G-protein coupled receptors family 1 profile domain-containing protein</fullName>
    </recommendedName>
</protein>
<feature type="compositionally biased region" description="Polar residues" evidence="6">
    <location>
        <begin position="223"/>
        <end position="235"/>
    </location>
</feature>
<keyword evidence="3 7" id="KW-0812">Transmembrane</keyword>
<feature type="compositionally biased region" description="Basic and acidic residues" evidence="6">
    <location>
        <begin position="211"/>
        <end position="222"/>
    </location>
</feature>
<dbReference type="PANTHER" id="PTHR46641:SF2">
    <property type="entry name" value="FMRFAMIDE RECEPTOR"/>
    <property type="match status" value="1"/>
</dbReference>
<comment type="subcellular location">
    <subcellularLocation>
        <location evidence="1">Membrane</location>
    </subcellularLocation>
</comment>
<gene>
    <name evidence="9" type="ORF">ODALV1_LOCUS11511</name>
</gene>
<dbReference type="SUPFAM" id="SSF81321">
    <property type="entry name" value="Family A G protein-coupled receptor-like"/>
    <property type="match status" value="1"/>
</dbReference>
<dbReference type="Proteomes" id="UP001642540">
    <property type="component" value="Unassembled WGS sequence"/>
</dbReference>
<keyword evidence="10" id="KW-1185">Reference proteome</keyword>
<accession>A0ABP1QIM3</accession>
<feature type="transmembrane region" description="Helical" evidence="7">
    <location>
        <begin position="166"/>
        <end position="186"/>
    </location>
</feature>
<dbReference type="Pfam" id="PF00001">
    <property type="entry name" value="7tm_1"/>
    <property type="match status" value="1"/>
</dbReference>
<feature type="transmembrane region" description="Helical" evidence="7">
    <location>
        <begin position="93"/>
        <end position="111"/>
    </location>
</feature>
<name>A0ABP1QIM3_9HEXA</name>
<dbReference type="InterPro" id="IPR000276">
    <property type="entry name" value="GPCR_Rhodpsn"/>
</dbReference>
<feature type="domain" description="G-protein coupled receptors family 1 profile" evidence="8">
    <location>
        <begin position="1"/>
        <end position="184"/>
    </location>
</feature>
<evidence type="ECO:0000256" key="2">
    <source>
        <dbReference type="ARBA" id="ARBA00010663"/>
    </source>
</evidence>
<feature type="transmembrane region" description="Helical" evidence="7">
    <location>
        <begin position="30"/>
        <end position="48"/>
    </location>
</feature>